<dbReference type="Gene3D" id="3.30.310.130">
    <property type="entry name" value="Ubiquitin-related"/>
    <property type="match status" value="1"/>
</dbReference>
<organism evidence="7 8">
    <name type="scientific">Toxocara canis</name>
    <name type="common">Canine roundworm</name>
    <dbReference type="NCBI Taxonomy" id="6265"/>
    <lineage>
        <taxon>Eukaryota</taxon>
        <taxon>Metazoa</taxon>
        <taxon>Ecdysozoa</taxon>
        <taxon>Nematoda</taxon>
        <taxon>Chromadorea</taxon>
        <taxon>Rhabditida</taxon>
        <taxon>Spirurina</taxon>
        <taxon>Ascaridomorpha</taxon>
        <taxon>Ascaridoidea</taxon>
        <taxon>Toxocaridae</taxon>
        <taxon>Toxocara</taxon>
    </lineage>
</organism>
<keyword evidence="2" id="KW-0597">Phosphoprotein</keyword>
<evidence type="ECO:0000313" key="8">
    <source>
        <dbReference type="Proteomes" id="UP000031036"/>
    </source>
</evidence>
<dbReference type="InterPro" id="IPR003653">
    <property type="entry name" value="Peptidase_C48_C"/>
</dbReference>
<dbReference type="InterPro" id="IPR051947">
    <property type="entry name" value="Sentrin-specific_protease"/>
</dbReference>
<evidence type="ECO:0000256" key="3">
    <source>
        <dbReference type="ARBA" id="ARBA00022670"/>
    </source>
</evidence>
<dbReference type="Proteomes" id="UP000031036">
    <property type="component" value="Unassembled WGS sequence"/>
</dbReference>
<dbReference type="OMA" id="NDEWTNQ"/>
<dbReference type="GO" id="GO:0016926">
    <property type="term" value="P:protein desumoylation"/>
    <property type="evidence" value="ECO:0007669"/>
    <property type="project" value="TreeGrafter"/>
</dbReference>
<evidence type="ECO:0000256" key="2">
    <source>
        <dbReference type="ARBA" id="ARBA00022553"/>
    </source>
</evidence>
<keyword evidence="4" id="KW-0833">Ubl conjugation pathway</keyword>
<name>A0A0B2UTK6_TOXCA</name>
<dbReference type="PANTHER" id="PTHR46896:SF3">
    <property type="entry name" value="FI06413P-RELATED"/>
    <property type="match status" value="1"/>
</dbReference>
<evidence type="ECO:0000256" key="5">
    <source>
        <dbReference type="ARBA" id="ARBA00022801"/>
    </source>
</evidence>
<protein>
    <submittedName>
        <fullName evidence="7">Putative thiol protease ulp-4</fullName>
    </submittedName>
</protein>
<dbReference type="GO" id="GO:0005634">
    <property type="term" value="C:nucleus"/>
    <property type="evidence" value="ECO:0007669"/>
    <property type="project" value="TreeGrafter"/>
</dbReference>
<reference evidence="7 8" key="1">
    <citation type="submission" date="2014-11" db="EMBL/GenBank/DDBJ databases">
        <title>Genetic blueprint of the zoonotic pathogen Toxocara canis.</title>
        <authorList>
            <person name="Zhu X.-Q."/>
            <person name="Korhonen P.K."/>
            <person name="Cai H."/>
            <person name="Young N.D."/>
            <person name="Nejsum P."/>
            <person name="von Samson-Himmelstjerna G."/>
            <person name="Boag P.R."/>
            <person name="Tan P."/>
            <person name="Li Q."/>
            <person name="Min J."/>
            <person name="Yang Y."/>
            <person name="Wang X."/>
            <person name="Fang X."/>
            <person name="Hall R.S."/>
            <person name="Hofmann A."/>
            <person name="Sternberg P.W."/>
            <person name="Jex A.R."/>
            <person name="Gasser R.B."/>
        </authorList>
    </citation>
    <scope>NUCLEOTIDE SEQUENCE [LARGE SCALE GENOMIC DNA]</scope>
    <source>
        <strain evidence="7">PN_DK_2014</strain>
    </source>
</reference>
<dbReference type="Gene3D" id="1.10.418.20">
    <property type="match status" value="1"/>
</dbReference>
<proteinExistence type="inferred from homology"/>
<dbReference type="SUPFAM" id="SSF54001">
    <property type="entry name" value="Cysteine proteinases"/>
    <property type="match status" value="1"/>
</dbReference>
<keyword evidence="8" id="KW-1185">Reference proteome</keyword>
<dbReference type="STRING" id="6265.A0A0B2UTK6"/>
<evidence type="ECO:0000259" key="6">
    <source>
        <dbReference type="PROSITE" id="PS50600"/>
    </source>
</evidence>
<keyword evidence="5" id="KW-0378">Hydrolase</keyword>
<dbReference type="PANTHER" id="PTHR46896">
    <property type="entry name" value="SENTRIN-SPECIFIC PROTEASE"/>
    <property type="match status" value="1"/>
</dbReference>
<dbReference type="Pfam" id="PF02902">
    <property type="entry name" value="Peptidase_C48"/>
    <property type="match status" value="1"/>
</dbReference>
<gene>
    <name evidence="7" type="primary">ulp-4</name>
    <name evidence="7" type="ORF">Tcan_11765</name>
</gene>
<dbReference type="GO" id="GO:0006508">
    <property type="term" value="P:proteolysis"/>
    <property type="evidence" value="ECO:0007669"/>
    <property type="project" value="UniProtKB-KW"/>
</dbReference>
<dbReference type="EMBL" id="JPKZ01003245">
    <property type="protein sequence ID" value="KHN72574.1"/>
    <property type="molecule type" value="Genomic_DNA"/>
</dbReference>
<dbReference type="OrthoDB" id="442460at2759"/>
<dbReference type="GO" id="GO:0070139">
    <property type="term" value="F:SUMO-specific endopeptidase activity"/>
    <property type="evidence" value="ECO:0007669"/>
    <property type="project" value="TreeGrafter"/>
</dbReference>
<keyword evidence="3 7" id="KW-0645">Protease</keyword>
<dbReference type="GO" id="GO:0005737">
    <property type="term" value="C:cytoplasm"/>
    <property type="evidence" value="ECO:0007669"/>
    <property type="project" value="TreeGrafter"/>
</dbReference>
<evidence type="ECO:0000313" key="7">
    <source>
        <dbReference type="EMBL" id="KHN72574.1"/>
    </source>
</evidence>
<accession>A0A0B2UTK6</accession>
<dbReference type="InterPro" id="IPR038765">
    <property type="entry name" value="Papain-like_cys_pep_sf"/>
</dbReference>
<comment type="similarity">
    <text evidence="1">Belongs to the peptidase C48 family.</text>
</comment>
<dbReference type="AlphaFoldDB" id="A0A0B2UTK6"/>
<sequence>MKISKSCIHESALAANISTKGAHVQRSVRGGCAHFKRSDALRFVYRRHPHKHSKFRHISETEVRSSIGEQSDLEIMMLDGDEEMIRIRFPLLTMQIQVADFVSLAEGALLNDTIIDFYLNHIVAHMLPDDVTSEIHVLPSLFWHRLRTSGRPLEEFTVMDSDPEACFSKECRTYVNFWVEKVDIFDADFIVIPIIEQQHWMLVIVCSPSLLIKSRNDADKISTNHFSSLIFFDSQQQDGDCRLVEDVTETVRQLFAYVFSRQVKYEEKGKEMFDAGILRCILPSNLPQQQNNVDCGLFILEYARCFLLHQPSVEFLNSGTFDFAATYPEFHMKNKRHEIQKTILSLCLNAEKWSGLLEAAEISPEIFADLSSDVLDRVNDLCATIH</sequence>
<feature type="domain" description="Ubiquitin-like protease family profile" evidence="6">
    <location>
        <begin position="94"/>
        <end position="306"/>
    </location>
</feature>
<comment type="caution">
    <text evidence="7">The sequence shown here is derived from an EMBL/GenBank/DDBJ whole genome shotgun (WGS) entry which is preliminary data.</text>
</comment>
<dbReference type="PROSITE" id="PS50600">
    <property type="entry name" value="ULP_PROTEASE"/>
    <property type="match status" value="1"/>
</dbReference>
<evidence type="ECO:0000256" key="4">
    <source>
        <dbReference type="ARBA" id="ARBA00022786"/>
    </source>
</evidence>
<evidence type="ECO:0000256" key="1">
    <source>
        <dbReference type="ARBA" id="ARBA00005234"/>
    </source>
</evidence>